<proteinExistence type="predicted"/>
<accession>Q6AJ05</accession>
<dbReference type="InterPro" id="IPR008302">
    <property type="entry name" value="NamZ"/>
</dbReference>
<reference evidence="4" key="1">
    <citation type="journal article" date="2004" name="Environ. Microbiol.">
        <title>The genome of Desulfotalea psychrophila, a sulfate-reducing bacterium from permanently cold Arctic sediments.</title>
        <authorList>
            <person name="Rabus R."/>
            <person name="Ruepp A."/>
            <person name="Frickey T."/>
            <person name="Rattei T."/>
            <person name="Fartmann B."/>
            <person name="Stark M."/>
            <person name="Bauer M."/>
            <person name="Zibat A."/>
            <person name="Lombardot T."/>
            <person name="Becker I."/>
            <person name="Amann J."/>
            <person name="Gellner K."/>
            <person name="Teeling H."/>
            <person name="Leuschner W.D."/>
            <person name="Gloeckner F.-O."/>
            <person name="Lupas A.N."/>
            <person name="Amann R."/>
            <person name="Klenk H.-P."/>
        </authorList>
    </citation>
    <scope>NUCLEOTIDE SEQUENCE [LARGE SCALE GENOMIC DNA]</scope>
    <source>
        <strain evidence="4">DSM 12343 / LSv54</strain>
    </source>
</reference>
<dbReference type="eggNOG" id="COG3876">
    <property type="taxonomic scope" value="Bacteria"/>
</dbReference>
<dbReference type="Proteomes" id="UP000000602">
    <property type="component" value="Chromosome"/>
</dbReference>
<evidence type="ECO:0000313" key="3">
    <source>
        <dbReference type="EMBL" id="CAG37675.1"/>
    </source>
</evidence>
<dbReference type="PANTHER" id="PTHR42915:SF1">
    <property type="entry name" value="PEPTIDOGLYCAN BETA-N-ACETYLMURAMIDASE NAMZ"/>
    <property type="match status" value="1"/>
</dbReference>
<dbReference type="InterPro" id="IPR048502">
    <property type="entry name" value="NamZ_N"/>
</dbReference>
<evidence type="ECO:0008006" key="5">
    <source>
        <dbReference type="Google" id="ProtNLM"/>
    </source>
</evidence>
<evidence type="ECO:0000259" key="1">
    <source>
        <dbReference type="Pfam" id="PF07075"/>
    </source>
</evidence>
<dbReference type="KEGG" id="dps:DP2946"/>
<gene>
    <name evidence="3" type="ordered locus">DP2946</name>
</gene>
<evidence type="ECO:0000313" key="4">
    <source>
        <dbReference type="Proteomes" id="UP000000602"/>
    </source>
</evidence>
<dbReference type="Pfam" id="PF07075">
    <property type="entry name" value="NamZ_N"/>
    <property type="match status" value="1"/>
</dbReference>
<name>Q6AJ05_DESPS</name>
<dbReference type="AlphaFoldDB" id="Q6AJ05"/>
<dbReference type="Gene3D" id="3.40.50.12170">
    <property type="entry name" value="Uncharacterised protein PF07075, DUF1343"/>
    <property type="match status" value="1"/>
</dbReference>
<dbReference type="STRING" id="177439.DP2946"/>
<dbReference type="RefSeq" id="WP_011190187.1">
    <property type="nucleotide sequence ID" value="NC_006138.1"/>
</dbReference>
<feature type="domain" description="Peptidoglycan beta-N-acetylmuramidase NamZ C-terminal" evidence="2">
    <location>
        <begin position="229"/>
        <end position="388"/>
    </location>
</feature>
<dbReference type="HOGENOM" id="CLU_033227_1_0_7"/>
<dbReference type="EMBL" id="CR522870">
    <property type="protein sequence ID" value="CAG37675.1"/>
    <property type="molecule type" value="Genomic_DNA"/>
</dbReference>
<keyword evidence="4" id="KW-1185">Reference proteome</keyword>
<dbReference type="InterPro" id="IPR048503">
    <property type="entry name" value="NamZ_C"/>
</dbReference>
<dbReference type="PANTHER" id="PTHR42915">
    <property type="entry name" value="HYPOTHETICAL 460 KDA PROTEIN IN FEUA-SIGW INTERGENIC REGION [PRECURSOR]"/>
    <property type="match status" value="1"/>
</dbReference>
<dbReference type="Pfam" id="PF20732">
    <property type="entry name" value="NamZ_C"/>
    <property type="match status" value="1"/>
</dbReference>
<feature type="domain" description="Peptidoglycan beta-N-acetylmuramidase NamZ N-terminal" evidence="1">
    <location>
        <begin position="22"/>
        <end position="224"/>
    </location>
</feature>
<protein>
    <recommendedName>
        <fullName evidence="5">DUF1343 domain-containing protein</fullName>
    </recommendedName>
</protein>
<dbReference type="PIRSF" id="PIRSF016719">
    <property type="entry name" value="UCP016719"/>
    <property type="match status" value="1"/>
</dbReference>
<dbReference type="Gene3D" id="3.90.1150.140">
    <property type="match status" value="1"/>
</dbReference>
<sequence>MFRIGLEVFLQQDVPTRFGDRIGFLSNQACTNRYFRYGKDLLQEKLAKRLTCLFSPQHGFYAEKQDNMIESAHHLDLTTGLPIYSLYGEHRKPTEEMFDQLDTLLIDLPDIGTRVYTFMYTMAYCLQAAAQYGKKIVILDRPNPLGGEQIEGNLLRDDCRSFVGMYALPMRHGLTLGELALFFNKEYAIGADLEVVAVQGWRRDMYFSDCPHPWLAPSPNMPTLEAAINYPGQVIWEGTHVSEGRGTTLPFSVFGTPYWQHDEVLAFLQRYPLAGCVLRPLLFEPTSGKWAGNTCTGFQLHIQSRKDFNSYRVGMILLQAAMLVYRQQFEYKKPPYEYEYEKLPMDLILGDRALREALEAGESVVTLEQGWQAELLDYDRRRRCYFLYQ</sequence>
<organism evidence="3 4">
    <name type="scientific">Desulfotalea psychrophila (strain LSv54 / DSM 12343)</name>
    <dbReference type="NCBI Taxonomy" id="177439"/>
    <lineage>
        <taxon>Bacteria</taxon>
        <taxon>Pseudomonadati</taxon>
        <taxon>Thermodesulfobacteriota</taxon>
        <taxon>Desulfobulbia</taxon>
        <taxon>Desulfobulbales</taxon>
        <taxon>Desulfocapsaceae</taxon>
        <taxon>Desulfotalea</taxon>
    </lineage>
</organism>
<dbReference type="GO" id="GO:0033922">
    <property type="term" value="F:peptidoglycan beta-N-acetylmuramidase activity"/>
    <property type="evidence" value="ECO:0007669"/>
    <property type="project" value="InterPro"/>
</dbReference>
<evidence type="ECO:0000259" key="2">
    <source>
        <dbReference type="Pfam" id="PF20732"/>
    </source>
</evidence>
<dbReference type="OrthoDB" id="5705574at2"/>